<feature type="region of interest" description="Disordered" evidence="3">
    <location>
        <begin position="458"/>
        <end position="501"/>
    </location>
</feature>
<sequence length="1102" mass="124788">MNPDDDNLPSNNLLPNNGKNNEKESLLSASALLLRTIRDILIQYNDQILKNLTNAVKLDEYNLLNECVRGKAGSILKTVRMIKDSNPSASNGQHIYSALILNSTDFADALIKFIGFVKDHLPHITFEEPFTDCSTMDNPNTNLKKKISFKKKVLKSFKTLKRSVPSPLGSPSSTLSFSKDKDNDKDENHRSRSKKFLNINGHLFSGRRSNGDLSVYRKRSDSTGSNASTNSNVSSIASARTMPNLNTHSTTPNTSLPSNPKKSFRKKPFPHLRVETSFHGSEDAENHHQLQTLEEQSDEIAQDIKALEFDHGEQKSTGWASVTSSLDNTPTSSKFKEQFDGVPAQVPSVPWLGGHCRRRLSDASIGTPNSTRSLYAHENLSTKSALSTLESSNRSSIEGHNRSKTKEQKKRRSSSHSSIKSYLLKHIHPKSKRKFNKKGKRNYWPVNESISTTPTSVVEFSDAPEFSPSRSSTSSTKSTRSTNRLFSLKRPKVPHKMSSESDLRSLKKRWAEYDDKPLSTHPEEIRENSSNDIRNNSINNAHSDIATDDGKNETFYRIMMKKSSSSLNMKKKPSLTSLLKPQSLFSTSQNRGSGDFSDFDDGDLTHYCNAHSKEGLTLGVVDKRPQIMHGTIDSLISWMVDGNGQNLEFIDCFILCHGFFMESRDFLENMILRFHLQSQDNNKNNNNLSSYVQMNVLTILHRWVAIQSENFQDQILYECLASFLDDDVKNAGFPAEADQIKLTLKEQLGDNSHDKLQNAARILPMNDNHNNAQLFMPPSDLLDTSPLLDYDAKNIAKYLTFMDYSAFKSITLYDYITGWRKKRQMMEHGTIDNEHDEISQNHQEAASRIDEFIRRSNMISHWVAFEICKLKEVKMRKHMLQKFIEVAKYCRQMNNFQTSMTIILGLNSRSIRRLEETWANLANKHIITSQQIEKLLDTSKNMDYYRQALAKCRPPAINWQKLRLLIKNLYAIIGLHSETYKFTSTNTTITNSTFEDKEPMDSFPSPAPSITDSSTMLQSPFRIRFTASLPTDSSIFSSSPNPLSGIMLDNIGEIIERRIYLAAGNLFLPNSDNSSNSIDCDNDGSEKLMELSRIAEPGETKE</sequence>
<keyword evidence="1 2" id="KW-0344">Guanine-nucleotide releasing factor</keyword>
<dbReference type="GO" id="GO:0005886">
    <property type="term" value="C:plasma membrane"/>
    <property type="evidence" value="ECO:0007669"/>
    <property type="project" value="TreeGrafter"/>
</dbReference>
<feature type="compositionally biased region" description="Low complexity" evidence="3">
    <location>
        <begin position="163"/>
        <end position="177"/>
    </location>
</feature>
<dbReference type="Proteomes" id="UP000789831">
    <property type="component" value="Unassembled WGS sequence"/>
</dbReference>
<feature type="compositionally biased region" description="Basic and acidic residues" evidence="3">
    <location>
        <begin position="397"/>
        <end position="406"/>
    </location>
</feature>
<feature type="region of interest" description="Disordered" evidence="3">
    <location>
        <begin position="163"/>
        <end position="267"/>
    </location>
</feature>
<dbReference type="Gene3D" id="1.10.840.10">
    <property type="entry name" value="Ras guanine-nucleotide exchange factors catalytic domain"/>
    <property type="match status" value="1"/>
</dbReference>
<dbReference type="GO" id="GO:0007265">
    <property type="term" value="P:Ras protein signal transduction"/>
    <property type="evidence" value="ECO:0007669"/>
    <property type="project" value="TreeGrafter"/>
</dbReference>
<dbReference type="PANTHER" id="PTHR23113">
    <property type="entry name" value="GUANINE NUCLEOTIDE EXCHANGE FACTOR"/>
    <property type="match status" value="1"/>
</dbReference>
<dbReference type="InterPro" id="IPR000651">
    <property type="entry name" value="Ras-like_Gua-exchang_fac_N"/>
</dbReference>
<evidence type="ECO:0000259" key="5">
    <source>
        <dbReference type="PROSITE" id="PS50212"/>
    </source>
</evidence>
<proteinExistence type="predicted"/>
<feature type="compositionally biased region" description="Low complexity" evidence="3">
    <location>
        <begin position="8"/>
        <end position="19"/>
    </location>
</feature>
<feature type="compositionally biased region" description="Basic and acidic residues" evidence="3">
    <location>
        <begin position="178"/>
        <end position="190"/>
    </location>
</feature>
<gene>
    <name evidence="6" type="ORF">AGERDE_LOCUS909</name>
</gene>
<feature type="compositionally biased region" description="Basic residues" evidence="3">
    <location>
        <begin position="423"/>
        <end position="440"/>
    </location>
</feature>
<comment type="caution">
    <text evidence="6">The sequence shown here is derived from an EMBL/GenBank/DDBJ whole genome shotgun (WGS) entry which is preliminary data.</text>
</comment>
<feature type="domain" description="Ras-GEF" evidence="4">
    <location>
        <begin position="791"/>
        <end position="1043"/>
    </location>
</feature>
<dbReference type="InterPro" id="IPR036964">
    <property type="entry name" value="RASGEF_cat_dom_sf"/>
</dbReference>
<feature type="compositionally biased region" description="Low complexity" evidence="3">
    <location>
        <begin position="467"/>
        <end position="482"/>
    </location>
</feature>
<feature type="compositionally biased region" description="Polar residues" evidence="3">
    <location>
        <begin position="315"/>
        <end position="333"/>
    </location>
</feature>
<accession>A0A9N8V0T0</accession>
<dbReference type="PANTHER" id="PTHR23113:SF356">
    <property type="entry name" value="FI05912P-RELATED"/>
    <property type="match status" value="1"/>
</dbReference>
<dbReference type="AlphaFoldDB" id="A0A9N8V0T0"/>
<dbReference type="SMART" id="SM00147">
    <property type="entry name" value="RasGEF"/>
    <property type="match status" value="1"/>
</dbReference>
<feature type="domain" description="N-terminal Ras-GEF" evidence="5">
    <location>
        <begin position="623"/>
        <end position="748"/>
    </location>
</feature>
<reference evidence="6" key="1">
    <citation type="submission" date="2021-06" db="EMBL/GenBank/DDBJ databases">
        <authorList>
            <person name="Kallberg Y."/>
            <person name="Tangrot J."/>
            <person name="Rosling A."/>
        </authorList>
    </citation>
    <scope>NUCLEOTIDE SEQUENCE</scope>
    <source>
        <strain evidence="6">MT106</strain>
    </source>
</reference>
<feature type="region of interest" description="Disordered" evidence="3">
    <location>
        <begin position="519"/>
        <end position="545"/>
    </location>
</feature>
<dbReference type="InterPro" id="IPR001895">
    <property type="entry name" value="RASGEF_cat_dom"/>
</dbReference>
<feature type="compositionally biased region" description="Low complexity" evidence="3">
    <location>
        <begin position="530"/>
        <end position="540"/>
    </location>
</feature>
<dbReference type="GO" id="GO:0005085">
    <property type="term" value="F:guanyl-nucleotide exchange factor activity"/>
    <property type="evidence" value="ECO:0007669"/>
    <property type="project" value="UniProtKB-KW"/>
</dbReference>
<feature type="compositionally biased region" description="Polar residues" evidence="3">
    <location>
        <begin position="222"/>
        <end position="261"/>
    </location>
</feature>
<evidence type="ECO:0000256" key="2">
    <source>
        <dbReference type="PROSITE-ProRule" id="PRU00168"/>
    </source>
</evidence>
<feature type="region of interest" description="Disordered" evidence="3">
    <location>
        <begin position="1"/>
        <end position="21"/>
    </location>
</feature>
<protein>
    <submittedName>
        <fullName evidence="6">8346_t:CDS:1</fullName>
    </submittedName>
</protein>
<keyword evidence="7" id="KW-1185">Reference proteome</keyword>
<dbReference type="Pfam" id="PF00617">
    <property type="entry name" value="RasGEF"/>
    <property type="match status" value="1"/>
</dbReference>
<dbReference type="SUPFAM" id="SSF48366">
    <property type="entry name" value="Ras GEF"/>
    <property type="match status" value="1"/>
</dbReference>
<dbReference type="Pfam" id="PF00618">
    <property type="entry name" value="RasGEF_N"/>
    <property type="match status" value="1"/>
</dbReference>
<dbReference type="OrthoDB" id="546434at2759"/>
<feature type="region of interest" description="Disordered" evidence="3">
    <location>
        <begin position="386"/>
        <end position="440"/>
    </location>
</feature>
<dbReference type="PROSITE" id="PS50212">
    <property type="entry name" value="RASGEF_NTER"/>
    <property type="match status" value="1"/>
</dbReference>
<dbReference type="Gene3D" id="1.20.870.10">
    <property type="entry name" value="Son of sevenless (SoS) protein Chain: S domain 1"/>
    <property type="match status" value="1"/>
</dbReference>
<evidence type="ECO:0000313" key="6">
    <source>
        <dbReference type="EMBL" id="CAG8439031.1"/>
    </source>
</evidence>
<feature type="region of interest" description="Disordered" evidence="3">
    <location>
        <begin position="312"/>
        <end position="333"/>
    </location>
</feature>
<organism evidence="6 7">
    <name type="scientific">Ambispora gerdemannii</name>
    <dbReference type="NCBI Taxonomy" id="144530"/>
    <lineage>
        <taxon>Eukaryota</taxon>
        <taxon>Fungi</taxon>
        <taxon>Fungi incertae sedis</taxon>
        <taxon>Mucoromycota</taxon>
        <taxon>Glomeromycotina</taxon>
        <taxon>Glomeromycetes</taxon>
        <taxon>Archaeosporales</taxon>
        <taxon>Ambisporaceae</taxon>
        <taxon>Ambispora</taxon>
    </lineage>
</organism>
<feature type="compositionally biased region" description="Basic and acidic residues" evidence="3">
    <location>
        <begin position="519"/>
        <end position="529"/>
    </location>
</feature>
<name>A0A9N8V0T0_9GLOM</name>
<evidence type="ECO:0000259" key="4">
    <source>
        <dbReference type="PROSITE" id="PS50009"/>
    </source>
</evidence>
<dbReference type="EMBL" id="CAJVPL010000053">
    <property type="protein sequence ID" value="CAG8439031.1"/>
    <property type="molecule type" value="Genomic_DNA"/>
</dbReference>
<evidence type="ECO:0000256" key="1">
    <source>
        <dbReference type="ARBA" id="ARBA00022658"/>
    </source>
</evidence>
<dbReference type="InterPro" id="IPR008937">
    <property type="entry name" value="Ras-like_GEF"/>
</dbReference>
<evidence type="ECO:0000256" key="3">
    <source>
        <dbReference type="SAM" id="MobiDB-lite"/>
    </source>
</evidence>
<dbReference type="InterPro" id="IPR023578">
    <property type="entry name" value="Ras_GEF_dom_sf"/>
</dbReference>
<feature type="compositionally biased region" description="Polar residues" evidence="3">
    <location>
        <begin position="386"/>
        <end position="396"/>
    </location>
</feature>
<evidence type="ECO:0000313" key="7">
    <source>
        <dbReference type="Proteomes" id="UP000789831"/>
    </source>
</evidence>
<dbReference type="PROSITE" id="PS50009">
    <property type="entry name" value="RASGEF_CAT"/>
    <property type="match status" value="1"/>
</dbReference>